<evidence type="ECO:0000313" key="2">
    <source>
        <dbReference type="Proteomes" id="UP001151760"/>
    </source>
</evidence>
<sequence length="228" mass="25766">MSRAEEHVHKRGLAHKIPLSWSTAKTYRGHSGAYAMKEEVARLPSRLSTKGKIPCCNGVEKYGALTFSARLCCTELRPNCGELPKASVRMRNRNRTRGKDIGLPVERAAEIPYGRYVALPIEVDCPDRSLSARVDVNEDGKINICVPGLPEVAPVAEPDIVAQWTTLYDAHIEIACLMLGSMTPELHRQFELYYPFDMIQEFRSMFEKQAGVEKFDLIQSFYACKQER</sequence>
<organism evidence="1 2">
    <name type="scientific">Tanacetum coccineum</name>
    <dbReference type="NCBI Taxonomy" id="301880"/>
    <lineage>
        <taxon>Eukaryota</taxon>
        <taxon>Viridiplantae</taxon>
        <taxon>Streptophyta</taxon>
        <taxon>Embryophyta</taxon>
        <taxon>Tracheophyta</taxon>
        <taxon>Spermatophyta</taxon>
        <taxon>Magnoliopsida</taxon>
        <taxon>eudicotyledons</taxon>
        <taxon>Gunneridae</taxon>
        <taxon>Pentapetalae</taxon>
        <taxon>asterids</taxon>
        <taxon>campanulids</taxon>
        <taxon>Asterales</taxon>
        <taxon>Asteraceae</taxon>
        <taxon>Asteroideae</taxon>
        <taxon>Anthemideae</taxon>
        <taxon>Anthemidinae</taxon>
        <taxon>Tanacetum</taxon>
    </lineage>
</organism>
<dbReference type="Proteomes" id="UP001151760">
    <property type="component" value="Unassembled WGS sequence"/>
</dbReference>
<evidence type="ECO:0000313" key="1">
    <source>
        <dbReference type="EMBL" id="GJS60507.1"/>
    </source>
</evidence>
<gene>
    <name evidence="1" type="ORF">Tco_0655291</name>
</gene>
<keyword evidence="2" id="KW-1185">Reference proteome</keyword>
<proteinExistence type="predicted"/>
<accession>A0ABQ4X5Z2</accession>
<reference evidence="1" key="2">
    <citation type="submission" date="2022-01" db="EMBL/GenBank/DDBJ databases">
        <authorList>
            <person name="Yamashiro T."/>
            <person name="Shiraishi A."/>
            <person name="Satake H."/>
            <person name="Nakayama K."/>
        </authorList>
    </citation>
    <scope>NUCLEOTIDE SEQUENCE</scope>
</reference>
<dbReference type="EMBL" id="BQNB010009225">
    <property type="protein sequence ID" value="GJS60507.1"/>
    <property type="molecule type" value="Genomic_DNA"/>
</dbReference>
<reference evidence="1" key="1">
    <citation type="journal article" date="2022" name="Int. J. Mol. Sci.">
        <title>Draft Genome of Tanacetum Coccineum: Genomic Comparison of Closely Related Tanacetum-Family Plants.</title>
        <authorList>
            <person name="Yamashiro T."/>
            <person name="Shiraishi A."/>
            <person name="Nakayama K."/>
            <person name="Satake H."/>
        </authorList>
    </citation>
    <scope>NUCLEOTIDE SEQUENCE</scope>
</reference>
<comment type="caution">
    <text evidence="1">The sequence shown here is derived from an EMBL/GenBank/DDBJ whole genome shotgun (WGS) entry which is preliminary data.</text>
</comment>
<name>A0ABQ4X5Z2_9ASTR</name>
<protein>
    <submittedName>
        <fullName evidence="1">Uncharacterized protein</fullName>
    </submittedName>
</protein>